<evidence type="ECO:0000256" key="1">
    <source>
        <dbReference type="SAM" id="MobiDB-lite"/>
    </source>
</evidence>
<dbReference type="InterPro" id="IPR013830">
    <property type="entry name" value="SGNH_hydro"/>
</dbReference>
<name>A0AAE4QZA4_9ACTN</name>
<dbReference type="EC" id="3.1.-.-" evidence="3"/>
<proteinExistence type="predicted"/>
<protein>
    <submittedName>
        <fullName evidence="3">SGNH/GDSL hydrolase family protein</fullName>
        <ecNumber evidence="3">3.1.-.-</ecNumber>
    </submittedName>
</protein>
<dbReference type="EMBL" id="JAWLKJ010000003">
    <property type="protein sequence ID" value="MDV6299943.1"/>
    <property type="molecule type" value="Genomic_DNA"/>
</dbReference>
<dbReference type="Gene3D" id="3.40.50.1110">
    <property type="entry name" value="SGNH hydrolase"/>
    <property type="match status" value="1"/>
</dbReference>
<dbReference type="Proteomes" id="UP001185873">
    <property type="component" value="Unassembled WGS sequence"/>
</dbReference>
<feature type="domain" description="SGNH hydrolase-type esterase" evidence="2">
    <location>
        <begin position="72"/>
        <end position="233"/>
    </location>
</feature>
<evidence type="ECO:0000259" key="2">
    <source>
        <dbReference type="Pfam" id="PF13472"/>
    </source>
</evidence>
<dbReference type="SUPFAM" id="SSF52266">
    <property type="entry name" value="SGNH hydrolase"/>
    <property type="match status" value="1"/>
</dbReference>
<dbReference type="CDD" id="cd00229">
    <property type="entry name" value="SGNH_hydrolase"/>
    <property type="match status" value="1"/>
</dbReference>
<gene>
    <name evidence="3" type="ORF">R3P82_12570</name>
</gene>
<dbReference type="AlphaFoldDB" id="A0AAE4QZA4"/>
<evidence type="ECO:0000313" key="3">
    <source>
        <dbReference type="EMBL" id="MDV6299943.1"/>
    </source>
</evidence>
<dbReference type="Pfam" id="PF13472">
    <property type="entry name" value="Lipase_GDSL_2"/>
    <property type="match status" value="1"/>
</dbReference>
<dbReference type="RefSeq" id="WP_317470602.1">
    <property type="nucleotide sequence ID" value="NZ_JAWLKJ010000003.1"/>
</dbReference>
<comment type="caution">
    <text evidence="3">The sequence shown here is derived from an EMBL/GenBank/DDBJ whole genome shotgun (WGS) entry which is preliminary data.</text>
</comment>
<reference evidence="3" key="1">
    <citation type="submission" date="2023-10" db="EMBL/GenBank/DDBJ databases">
        <title>Development of a sustainable strategy for remediation of hydrocarbon-contaminated territories based on the waste exchange concept.</title>
        <authorList>
            <person name="Krivoruchko A."/>
        </authorList>
    </citation>
    <scope>NUCLEOTIDE SEQUENCE</scope>
    <source>
        <strain evidence="3">IEGM 1175</strain>
    </source>
</reference>
<feature type="compositionally biased region" description="Pro residues" evidence="1">
    <location>
        <begin position="47"/>
        <end position="61"/>
    </location>
</feature>
<dbReference type="InterPro" id="IPR036514">
    <property type="entry name" value="SGNH_hydro_sf"/>
</dbReference>
<dbReference type="GO" id="GO:0016787">
    <property type="term" value="F:hydrolase activity"/>
    <property type="evidence" value="ECO:0007669"/>
    <property type="project" value="UniProtKB-KW"/>
</dbReference>
<keyword evidence="3" id="KW-0378">Hydrolase</keyword>
<evidence type="ECO:0000313" key="4">
    <source>
        <dbReference type="Proteomes" id="UP001185873"/>
    </source>
</evidence>
<accession>A0AAE4QZA4</accession>
<organism evidence="3 4">
    <name type="scientific">Dietzia maris</name>
    <dbReference type="NCBI Taxonomy" id="37915"/>
    <lineage>
        <taxon>Bacteria</taxon>
        <taxon>Bacillati</taxon>
        <taxon>Actinomycetota</taxon>
        <taxon>Actinomycetes</taxon>
        <taxon>Mycobacteriales</taxon>
        <taxon>Dietziaceae</taxon>
        <taxon>Dietzia</taxon>
    </lineage>
</organism>
<sequence>MFTTLHAGSGRFLRPLAAGVLAAAVIGATLTPSVDAQSLGSLTSEPAPEPPTTLDPDPVVTPPDQGPTLAVFIGDSFTSPAKVGTPVDNWAEIVAERFCWDPTYLATGGSGYITIPERVKFTERIPAATAVGADVIVVQGSTNDYRHLDTILAEGVSETLQGVVAANPQAQVVVLGPTRPVVSSAPGVDRMRALMSRASADLGLPFVDGSDPTWLGHPDHYIDNQHLTPLGHAEFGRLVGDEFAAIPVESGC</sequence>
<feature type="region of interest" description="Disordered" evidence="1">
    <location>
        <begin position="37"/>
        <end position="61"/>
    </location>
</feature>